<sequence length="31" mass="3574">MSREESGSGEWASSEAKDWKDGRHKRENSHV</sequence>
<feature type="region of interest" description="Disordered" evidence="1">
    <location>
        <begin position="1"/>
        <end position="31"/>
    </location>
</feature>
<evidence type="ECO:0000313" key="3">
    <source>
        <dbReference type="Proteomes" id="UP000199370"/>
    </source>
</evidence>
<name>A0A1H0B7V3_9EURY</name>
<keyword evidence="3" id="KW-1185">Reference proteome</keyword>
<reference evidence="2 3" key="1">
    <citation type="submission" date="2016-10" db="EMBL/GenBank/DDBJ databases">
        <authorList>
            <person name="de Groot N.N."/>
        </authorList>
    </citation>
    <scope>NUCLEOTIDE SEQUENCE [LARGE SCALE GENOMIC DNA]</scope>
    <source>
        <strain evidence="3">EB21,IBRC-M 10013,KCTC 4048</strain>
    </source>
</reference>
<gene>
    <name evidence="2" type="ORF">SAMN05192554_1351</name>
</gene>
<dbReference type="Proteomes" id="UP000199370">
    <property type="component" value="Unassembled WGS sequence"/>
</dbReference>
<dbReference type="EMBL" id="FNIA01000035">
    <property type="protein sequence ID" value="SDN41671.1"/>
    <property type="molecule type" value="Genomic_DNA"/>
</dbReference>
<organism evidence="2 3">
    <name type="scientific">Haloarchaeobius iranensis</name>
    <dbReference type="NCBI Taxonomy" id="996166"/>
    <lineage>
        <taxon>Archaea</taxon>
        <taxon>Methanobacteriati</taxon>
        <taxon>Methanobacteriota</taxon>
        <taxon>Stenosarchaea group</taxon>
        <taxon>Halobacteria</taxon>
        <taxon>Halobacteriales</taxon>
        <taxon>Halorubellaceae</taxon>
        <taxon>Haloarchaeobius</taxon>
    </lineage>
</organism>
<evidence type="ECO:0000256" key="1">
    <source>
        <dbReference type="SAM" id="MobiDB-lite"/>
    </source>
</evidence>
<proteinExistence type="predicted"/>
<accession>A0A1H0B7V3</accession>
<protein>
    <submittedName>
        <fullName evidence="2">Uncharacterized protein</fullName>
    </submittedName>
</protein>
<evidence type="ECO:0000313" key="2">
    <source>
        <dbReference type="EMBL" id="SDN41671.1"/>
    </source>
</evidence>
<dbReference type="AlphaFoldDB" id="A0A1H0B7V3"/>
<feature type="non-terminal residue" evidence="2">
    <location>
        <position position="31"/>
    </location>
</feature>
<feature type="compositionally biased region" description="Basic residues" evidence="1">
    <location>
        <begin position="22"/>
        <end position="31"/>
    </location>
</feature>